<sequence>MKQLFIIHGYQASTNSHWFQWIADKMSKYDYTTNIVYLPNSKYPDFKQWEQALQDNLNNKLDDQTIIVAHSLGVITTLNYLSTLNQMPKIKGLFLLSGFINSLDNIPELDNYIQQCQVIPEKIQAQHMYSIAANEDPVVNIRASEQLSKVFKLHTYTINHKGHFLENEGYNTFSELLSLITQTI</sequence>
<dbReference type="AlphaFoldDB" id="A0A3A0VQM9"/>
<organism evidence="1 2">
    <name type="scientific">Staphylococcus gallinarum</name>
    <dbReference type="NCBI Taxonomy" id="1293"/>
    <lineage>
        <taxon>Bacteria</taxon>
        <taxon>Bacillati</taxon>
        <taxon>Bacillota</taxon>
        <taxon>Bacilli</taxon>
        <taxon>Bacillales</taxon>
        <taxon>Staphylococcaceae</taxon>
        <taxon>Staphylococcus</taxon>
    </lineage>
</organism>
<dbReference type="InterPro" id="IPR029058">
    <property type="entry name" value="AB_hydrolase_fold"/>
</dbReference>
<proteinExistence type="predicted"/>
<dbReference type="Proteomes" id="UP000265541">
    <property type="component" value="Unassembled WGS sequence"/>
</dbReference>
<dbReference type="OrthoDB" id="9804993at2"/>
<dbReference type="InterPro" id="IPR010662">
    <property type="entry name" value="RBBP9/YdeN"/>
</dbReference>
<accession>A0A3A0VQM9</accession>
<evidence type="ECO:0000313" key="1">
    <source>
        <dbReference type="EMBL" id="RIP34326.1"/>
    </source>
</evidence>
<dbReference type="PANTHER" id="PTHR15394:SF3">
    <property type="entry name" value="SERINE HYDROLASE RBBP9"/>
    <property type="match status" value="1"/>
</dbReference>
<name>A0A3A0VQM9_STAGA</name>
<keyword evidence="1" id="KW-0378">Hydrolase</keyword>
<dbReference type="RefSeq" id="WP_119485717.1">
    <property type="nucleotide sequence ID" value="NZ_QYJN01000004.1"/>
</dbReference>
<gene>
    <name evidence="1" type="ORF">BUZ14_09790</name>
</gene>
<evidence type="ECO:0000313" key="2">
    <source>
        <dbReference type="Proteomes" id="UP000265541"/>
    </source>
</evidence>
<dbReference type="Pfam" id="PF06821">
    <property type="entry name" value="Ser_hydrolase"/>
    <property type="match status" value="1"/>
</dbReference>
<protein>
    <submittedName>
        <fullName evidence="1">Serine hydrolase family protein</fullName>
    </submittedName>
</protein>
<dbReference type="PANTHER" id="PTHR15394">
    <property type="entry name" value="SERINE HYDROLASE RBBP9"/>
    <property type="match status" value="1"/>
</dbReference>
<dbReference type="EMBL" id="QYJN01000004">
    <property type="protein sequence ID" value="RIP34326.1"/>
    <property type="molecule type" value="Genomic_DNA"/>
</dbReference>
<comment type="caution">
    <text evidence="1">The sequence shown here is derived from an EMBL/GenBank/DDBJ whole genome shotgun (WGS) entry which is preliminary data.</text>
</comment>
<dbReference type="GO" id="GO:0016787">
    <property type="term" value="F:hydrolase activity"/>
    <property type="evidence" value="ECO:0007669"/>
    <property type="project" value="UniProtKB-KW"/>
</dbReference>
<dbReference type="SUPFAM" id="SSF53474">
    <property type="entry name" value="alpha/beta-Hydrolases"/>
    <property type="match status" value="1"/>
</dbReference>
<dbReference type="Gene3D" id="3.40.50.1820">
    <property type="entry name" value="alpha/beta hydrolase"/>
    <property type="match status" value="1"/>
</dbReference>
<reference evidence="1 2" key="1">
    <citation type="journal article" date="2016" name="Front. Microbiol.">
        <title>Comprehensive Phylogenetic Analysis of Bovine Non-aureus Staphylococci Species Based on Whole-Genome Sequencing.</title>
        <authorList>
            <person name="Naushad S."/>
            <person name="Barkema H.W."/>
            <person name="Luby C."/>
            <person name="Condas L.A."/>
            <person name="Nobrega D.B."/>
            <person name="Carson D.A."/>
            <person name="De Buck J."/>
        </authorList>
    </citation>
    <scope>NUCLEOTIDE SEQUENCE [LARGE SCALE GENOMIC DNA]</scope>
    <source>
        <strain evidence="1 2">SNUC 4781</strain>
    </source>
</reference>